<keyword evidence="2" id="KW-1185">Reference proteome</keyword>
<accession>A0ACC2JDK8</accession>
<dbReference type="EMBL" id="JAPUUL010002264">
    <property type="protein sequence ID" value="KAJ8125613.1"/>
    <property type="molecule type" value="Genomic_DNA"/>
</dbReference>
<protein>
    <submittedName>
        <fullName evidence="1">Uncharacterized protein</fullName>
    </submittedName>
</protein>
<proteinExistence type="predicted"/>
<reference evidence="1" key="1">
    <citation type="submission" date="2022-12" db="EMBL/GenBank/DDBJ databases">
        <title>Genome Sequence of Lasiodiplodia mahajangana.</title>
        <authorList>
            <person name="Buettner E."/>
        </authorList>
    </citation>
    <scope>NUCLEOTIDE SEQUENCE</scope>
    <source>
        <strain evidence="1">VT137</strain>
    </source>
</reference>
<name>A0ACC2JDK8_9PEZI</name>
<organism evidence="1 2">
    <name type="scientific">Lasiodiplodia mahajangana</name>
    <dbReference type="NCBI Taxonomy" id="1108764"/>
    <lineage>
        <taxon>Eukaryota</taxon>
        <taxon>Fungi</taxon>
        <taxon>Dikarya</taxon>
        <taxon>Ascomycota</taxon>
        <taxon>Pezizomycotina</taxon>
        <taxon>Dothideomycetes</taxon>
        <taxon>Dothideomycetes incertae sedis</taxon>
        <taxon>Botryosphaeriales</taxon>
        <taxon>Botryosphaeriaceae</taxon>
        <taxon>Lasiodiplodia</taxon>
    </lineage>
</organism>
<sequence length="501" mass="56107">MKHVIVSFDSVTIVPNQALAVINPAAEVPIRSNTYELRRKRPGAPAALMDALELAQEIIGCISAGKADGEGLAEMLRVYERGMFARSVKEAAKTEAAMHLQFQEGGAERMIAIMGGGGQPEDMVHLCCQFPLVLTAAAKNHTMASEDARYRQSSQYRLWSFSPSHLQSLREKTNSLAVSHISNRLRASLPPVDPLPDFLTPADEAMLLNFYIVDLLRAAQFCELPSEIQATAAIFFRRFYLTNSLMTYAPRALTMTCIFFACKAEGLYYRLQKFVDKFPGITGDEVLAAEYILCQGLRFAFDVRHPYRALEGAIMELRRLGDFDEKRLVRAHQRARDILKFSPLLTDAYFHYTPSQIMFGALAMADEGLLQRLLREAFAGQSESARNQVLEIVQNCRAMLEKEPPERRATYWDAAGSKETMKPLNKKLRKCRDPDRVDLVALQKARREQALQKMKAKVVMKEDGDVFGKSNGKITDEEREAKRRRIAAGAGAGGDMFGPPL</sequence>
<evidence type="ECO:0000313" key="1">
    <source>
        <dbReference type="EMBL" id="KAJ8125613.1"/>
    </source>
</evidence>
<evidence type="ECO:0000313" key="2">
    <source>
        <dbReference type="Proteomes" id="UP001153332"/>
    </source>
</evidence>
<gene>
    <name evidence="1" type="ORF">O1611_g8026</name>
</gene>
<comment type="caution">
    <text evidence="1">The sequence shown here is derived from an EMBL/GenBank/DDBJ whole genome shotgun (WGS) entry which is preliminary data.</text>
</comment>
<dbReference type="Proteomes" id="UP001153332">
    <property type="component" value="Unassembled WGS sequence"/>
</dbReference>